<evidence type="ECO:0000313" key="2">
    <source>
        <dbReference type="Proteomes" id="UP000001396"/>
    </source>
</evidence>
<dbReference type="Proteomes" id="UP000001396">
    <property type="component" value="Unassembled WGS sequence"/>
</dbReference>
<proteinExistence type="predicted"/>
<dbReference type="InParanoid" id="D3AXG5"/>
<dbReference type="RefSeq" id="XP_020438339.1">
    <property type="nucleotide sequence ID" value="XM_020571816.1"/>
</dbReference>
<dbReference type="GeneID" id="31356327"/>
<reference evidence="1 2" key="1">
    <citation type="journal article" date="2011" name="Genome Res.">
        <title>Phylogeny-wide analysis of social amoeba genomes highlights ancient origins for complex intercellular communication.</title>
        <authorList>
            <person name="Heidel A.J."/>
            <person name="Lawal H.M."/>
            <person name="Felder M."/>
            <person name="Schilde C."/>
            <person name="Helps N.R."/>
            <person name="Tunggal B."/>
            <person name="Rivero F."/>
            <person name="John U."/>
            <person name="Schleicher M."/>
            <person name="Eichinger L."/>
            <person name="Platzer M."/>
            <person name="Noegel A.A."/>
            <person name="Schaap P."/>
            <person name="Gloeckner G."/>
        </authorList>
    </citation>
    <scope>NUCLEOTIDE SEQUENCE [LARGE SCALE GENOMIC DNA]</scope>
    <source>
        <strain evidence="2">ATCC 26659 / Pp 5 / PN500</strain>
    </source>
</reference>
<gene>
    <name evidence="1" type="ORF">PPL_00796</name>
</gene>
<protein>
    <submittedName>
        <fullName evidence="1">Uncharacterized protein</fullName>
    </submittedName>
</protein>
<evidence type="ECO:0000313" key="1">
    <source>
        <dbReference type="EMBL" id="EFA86234.1"/>
    </source>
</evidence>
<name>D3AXG5_HETP5</name>
<keyword evidence="2" id="KW-1185">Reference proteome</keyword>
<sequence>MKNLNPLKFVSIATNNPLKIRLKPVYEEDKSNIVINPSPMAIKEYRRRNTFGKAFKYT</sequence>
<accession>D3AXG5</accession>
<dbReference type="AlphaFoldDB" id="D3AXG5"/>
<comment type="caution">
    <text evidence="1">The sequence shown here is derived from an EMBL/GenBank/DDBJ whole genome shotgun (WGS) entry which is preliminary data.</text>
</comment>
<dbReference type="EMBL" id="ADBJ01000003">
    <property type="protein sequence ID" value="EFA86234.1"/>
    <property type="molecule type" value="Genomic_DNA"/>
</dbReference>
<organism evidence="1 2">
    <name type="scientific">Heterostelium pallidum (strain ATCC 26659 / Pp 5 / PN500)</name>
    <name type="common">Cellular slime mold</name>
    <name type="synonym">Polysphondylium pallidum</name>
    <dbReference type="NCBI Taxonomy" id="670386"/>
    <lineage>
        <taxon>Eukaryota</taxon>
        <taxon>Amoebozoa</taxon>
        <taxon>Evosea</taxon>
        <taxon>Eumycetozoa</taxon>
        <taxon>Dictyostelia</taxon>
        <taxon>Acytosteliales</taxon>
        <taxon>Acytosteliaceae</taxon>
        <taxon>Heterostelium</taxon>
    </lineage>
</organism>